<organism evidence="2 3">
    <name type="scientific">Sorangium cellulosum</name>
    <name type="common">Polyangium cellulosum</name>
    <dbReference type="NCBI Taxonomy" id="56"/>
    <lineage>
        <taxon>Bacteria</taxon>
        <taxon>Pseudomonadati</taxon>
        <taxon>Myxococcota</taxon>
        <taxon>Polyangia</taxon>
        <taxon>Polyangiales</taxon>
        <taxon>Polyangiaceae</taxon>
        <taxon>Sorangium</taxon>
    </lineage>
</organism>
<evidence type="ECO:0000313" key="2">
    <source>
        <dbReference type="EMBL" id="AUX30002.1"/>
    </source>
</evidence>
<reference evidence="2 3" key="1">
    <citation type="submission" date="2015-09" db="EMBL/GenBank/DDBJ databases">
        <title>Sorangium comparison.</title>
        <authorList>
            <person name="Zaburannyi N."/>
            <person name="Bunk B."/>
            <person name="Overmann J."/>
            <person name="Mueller R."/>
        </authorList>
    </citation>
    <scope>NUCLEOTIDE SEQUENCE [LARGE SCALE GENOMIC DNA]</scope>
    <source>
        <strain evidence="2 3">So ce836</strain>
    </source>
</reference>
<evidence type="ECO:0000313" key="3">
    <source>
        <dbReference type="Proteomes" id="UP000295497"/>
    </source>
</evidence>
<feature type="compositionally biased region" description="Low complexity" evidence="1">
    <location>
        <begin position="17"/>
        <end position="27"/>
    </location>
</feature>
<proteinExistence type="predicted"/>
<dbReference type="EMBL" id="CP012672">
    <property type="protein sequence ID" value="AUX30002.1"/>
    <property type="molecule type" value="Genomic_DNA"/>
</dbReference>
<dbReference type="AlphaFoldDB" id="A0A4V0NFK6"/>
<feature type="region of interest" description="Disordered" evidence="1">
    <location>
        <begin position="1"/>
        <end position="67"/>
    </location>
</feature>
<name>A0A4V0NFK6_SORCE</name>
<evidence type="ECO:0000256" key="1">
    <source>
        <dbReference type="SAM" id="MobiDB-lite"/>
    </source>
</evidence>
<gene>
    <name evidence="2" type="ORF">SOCE836_020970</name>
</gene>
<protein>
    <submittedName>
        <fullName evidence="2">Uncharacterized protein</fullName>
    </submittedName>
</protein>
<accession>A0A4V0NFK6</accession>
<sequence length="67" mass="7038">MYGGLLPGVNRRERLPARIGGAAARGRVSGEPPERESAALPAPRPRPAVAPAARLRQRIDSAASDAR</sequence>
<dbReference type="Proteomes" id="UP000295497">
    <property type="component" value="Chromosome"/>
</dbReference>